<gene>
    <name evidence="1" type="ORF">GALMADRAFT_31167</name>
</gene>
<reference evidence="2" key="1">
    <citation type="journal article" date="2014" name="Proc. Natl. Acad. Sci. U.S.A.">
        <title>Extensive sampling of basidiomycete genomes demonstrates inadequacy of the white-rot/brown-rot paradigm for wood decay fungi.</title>
        <authorList>
            <person name="Riley R."/>
            <person name="Salamov A.A."/>
            <person name="Brown D.W."/>
            <person name="Nagy L.G."/>
            <person name="Floudas D."/>
            <person name="Held B.W."/>
            <person name="Levasseur A."/>
            <person name="Lombard V."/>
            <person name="Morin E."/>
            <person name="Otillar R."/>
            <person name="Lindquist E.A."/>
            <person name="Sun H."/>
            <person name="LaButti K.M."/>
            <person name="Schmutz J."/>
            <person name="Jabbour D."/>
            <person name="Luo H."/>
            <person name="Baker S.E."/>
            <person name="Pisabarro A.G."/>
            <person name="Walton J.D."/>
            <person name="Blanchette R.A."/>
            <person name="Henrissat B."/>
            <person name="Martin F."/>
            <person name="Cullen D."/>
            <person name="Hibbett D.S."/>
            <person name="Grigoriev I.V."/>
        </authorList>
    </citation>
    <scope>NUCLEOTIDE SEQUENCE [LARGE SCALE GENOMIC DNA]</scope>
    <source>
        <strain evidence="2">CBS 339.88</strain>
    </source>
</reference>
<dbReference type="EMBL" id="KL142430">
    <property type="protein sequence ID" value="KDR65901.1"/>
    <property type="molecule type" value="Genomic_DNA"/>
</dbReference>
<evidence type="ECO:0000313" key="2">
    <source>
        <dbReference type="Proteomes" id="UP000027222"/>
    </source>
</evidence>
<sequence length="83" mass="9774">DEAYEFFVEPVQAEECGFWQLSKTLFIGNGWDIRTNTSTMSWYHLTRVRTANGDEISCLCPEARVCEDCLHSRFLREHGHERF</sequence>
<keyword evidence="2" id="KW-1185">Reference proteome</keyword>
<dbReference type="HOGENOM" id="CLU_2549127_0_0_1"/>
<evidence type="ECO:0008006" key="3">
    <source>
        <dbReference type="Google" id="ProtNLM"/>
    </source>
</evidence>
<proteinExistence type="predicted"/>
<accession>A0A067S504</accession>
<name>A0A067S504_GALM3</name>
<dbReference type="Proteomes" id="UP000027222">
    <property type="component" value="Unassembled WGS sequence"/>
</dbReference>
<organism evidence="1 2">
    <name type="scientific">Galerina marginata (strain CBS 339.88)</name>
    <dbReference type="NCBI Taxonomy" id="685588"/>
    <lineage>
        <taxon>Eukaryota</taxon>
        <taxon>Fungi</taxon>
        <taxon>Dikarya</taxon>
        <taxon>Basidiomycota</taxon>
        <taxon>Agaricomycotina</taxon>
        <taxon>Agaricomycetes</taxon>
        <taxon>Agaricomycetidae</taxon>
        <taxon>Agaricales</taxon>
        <taxon>Agaricineae</taxon>
        <taxon>Strophariaceae</taxon>
        <taxon>Galerina</taxon>
    </lineage>
</organism>
<feature type="non-terminal residue" evidence="1">
    <location>
        <position position="1"/>
    </location>
</feature>
<protein>
    <recommendedName>
        <fullName evidence="3">SWIM-type domain-containing protein</fullName>
    </recommendedName>
</protein>
<dbReference type="AlphaFoldDB" id="A0A067S504"/>
<dbReference type="OrthoDB" id="3315937at2759"/>
<feature type="non-terminal residue" evidence="1">
    <location>
        <position position="83"/>
    </location>
</feature>
<evidence type="ECO:0000313" key="1">
    <source>
        <dbReference type="EMBL" id="KDR65901.1"/>
    </source>
</evidence>